<evidence type="ECO:0000256" key="1">
    <source>
        <dbReference type="ARBA" id="ARBA00004561"/>
    </source>
</evidence>
<dbReference type="InterPro" id="IPR008966">
    <property type="entry name" value="Adhesion_dom_sf"/>
</dbReference>
<dbReference type="EMBL" id="VOUP01000007">
    <property type="protein sequence ID" value="TXE28744.1"/>
    <property type="molecule type" value="Genomic_DNA"/>
</dbReference>
<dbReference type="PANTHER" id="PTHR33420:SF3">
    <property type="entry name" value="FIMBRIAL SUBUNIT ELFA"/>
    <property type="match status" value="1"/>
</dbReference>
<protein>
    <submittedName>
        <fullName evidence="5">Type 1 fimbrial protein</fullName>
    </submittedName>
</protein>
<dbReference type="RefSeq" id="WP_033651775.1">
    <property type="nucleotide sequence ID" value="NZ_CP060276.1"/>
</dbReference>
<dbReference type="InterPro" id="IPR050263">
    <property type="entry name" value="Bact_Fimbrial_Adh_Pro"/>
</dbReference>
<dbReference type="InterPro" id="IPR036937">
    <property type="entry name" value="Adhesion_dom_fimbrial_sf"/>
</dbReference>
<comment type="subcellular location">
    <subcellularLocation>
        <location evidence="1">Fimbrium</location>
    </subcellularLocation>
</comment>
<evidence type="ECO:0000256" key="3">
    <source>
        <dbReference type="ARBA" id="ARBA00022729"/>
    </source>
</evidence>
<keyword evidence="3" id="KW-0732">Signal</keyword>
<sequence length="177" mass="18365">MKKTSVIGLALLGCVGQVQAASTGTINFSGTVSAMTCDVRVNGQEADGNVALPVVSESQLSVMSWTAGRTAFELKLNNCQGALKTTTAFFEAGPGVDSSGRLRNLTGTAKNVVLQLREGSGAFNPIVAGSQNQIANATYYTITNGMATLPYTVEYYAMGAATAGSVVSNVVYSLQYK</sequence>
<dbReference type="AlphaFoldDB" id="A0A9X9C174"/>
<dbReference type="GO" id="GO:0009289">
    <property type="term" value="C:pilus"/>
    <property type="evidence" value="ECO:0007669"/>
    <property type="project" value="UniProtKB-SubCell"/>
</dbReference>
<dbReference type="Gene3D" id="2.60.40.1090">
    <property type="entry name" value="Fimbrial-type adhesion domain"/>
    <property type="match status" value="1"/>
</dbReference>
<comment type="similarity">
    <text evidence="2">Belongs to the fimbrial protein family.</text>
</comment>
<dbReference type="PANTHER" id="PTHR33420">
    <property type="entry name" value="FIMBRIAL SUBUNIT ELFA-RELATED"/>
    <property type="match status" value="1"/>
</dbReference>
<name>A0A9X9C174_9GAMM</name>
<proteinExistence type="inferred from homology"/>
<keyword evidence="4" id="KW-0281">Fimbrium</keyword>
<reference evidence="5 6" key="1">
    <citation type="submission" date="2019-07" db="EMBL/GenBank/DDBJ databases">
        <title>Serratia strains were isolated from fresh produce.</title>
        <authorList>
            <person name="Cho G.-S."/>
            <person name="Stein M."/>
            <person name="Lee W."/>
            <person name="Suh S.H."/>
            <person name="Franz C.M.A.P."/>
        </authorList>
    </citation>
    <scope>NUCLEOTIDE SEQUENCE [LARGE SCALE GENOMIC DNA]</scope>
    <source>
        <strain evidence="5 6">S17</strain>
    </source>
</reference>
<dbReference type="Pfam" id="PF16970">
    <property type="entry name" value="FimA"/>
    <property type="match status" value="1"/>
</dbReference>
<gene>
    <name evidence="5" type="ORF">FOT63_13990</name>
</gene>
<dbReference type="GO" id="GO:0043709">
    <property type="term" value="P:cell adhesion involved in single-species biofilm formation"/>
    <property type="evidence" value="ECO:0007669"/>
    <property type="project" value="TreeGrafter"/>
</dbReference>
<evidence type="ECO:0000313" key="6">
    <source>
        <dbReference type="Proteomes" id="UP000321307"/>
    </source>
</evidence>
<dbReference type="SUPFAM" id="SSF49401">
    <property type="entry name" value="Bacterial adhesins"/>
    <property type="match status" value="1"/>
</dbReference>
<accession>A0A9X9C174</accession>
<dbReference type="Proteomes" id="UP000321307">
    <property type="component" value="Unassembled WGS sequence"/>
</dbReference>
<evidence type="ECO:0000256" key="2">
    <source>
        <dbReference type="ARBA" id="ARBA00006671"/>
    </source>
</evidence>
<organism evidence="5 6">
    <name type="scientific">Serratia ureilytica</name>
    <dbReference type="NCBI Taxonomy" id="300181"/>
    <lineage>
        <taxon>Bacteria</taxon>
        <taxon>Pseudomonadati</taxon>
        <taxon>Pseudomonadota</taxon>
        <taxon>Gammaproteobacteria</taxon>
        <taxon>Enterobacterales</taxon>
        <taxon>Yersiniaceae</taxon>
        <taxon>Serratia</taxon>
    </lineage>
</organism>
<evidence type="ECO:0000313" key="5">
    <source>
        <dbReference type="EMBL" id="TXE28744.1"/>
    </source>
</evidence>
<dbReference type="InterPro" id="IPR039458">
    <property type="entry name" value="FimA-like"/>
</dbReference>
<comment type="caution">
    <text evidence="5">The sequence shown here is derived from an EMBL/GenBank/DDBJ whole genome shotgun (WGS) entry which is preliminary data.</text>
</comment>
<evidence type="ECO:0000256" key="4">
    <source>
        <dbReference type="ARBA" id="ARBA00023263"/>
    </source>
</evidence>